<keyword evidence="10" id="KW-0902">Two-component regulatory system</keyword>
<evidence type="ECO:0000256" key="11">
    <source>
        <dbReference type="ARBA" id="ARBA00023136"/>
    </source>
</evidence>
<dbReference type="GO" id="GO:0000155">
    <property type="term" value="F:phosphorelay sensor kinase activity"/>
    <property type="evidence" value="ECO:0007669"/>
    <property type="project" value="InterPro"/>
</dbReference>
<dbReference type="InterPro" id="IPR005467">
    <property type="entry name" value="His_kinase_dom"/>
</dbReference>
<evidence type="ECO:0000259" key="16">
    <source>
        <dbReference type="PROSITE" id="PS50110"/>
    </source>
</evidence>
<dbReference type="Proteomes" id="UP000249522">
    <property type="component" value="Unassembled WGS sequence"/>
</dbReference>
<dbReference type="PANTHER" id="PTHR43547:SF2">
    <property type="entry name" value="HYBRID SIGNAL TRANSDUCTION HISTIDINE KINASE C"/>
    <property type="match status" value="1"/>
</dbReference>
<dbReference type="InterPro" id="IPR003594">
    <property type="entry name" value="HATPase_dom"/>
</dbReference>
<keyword evidence="6" id="KW-0808">Transferase</keyword>
<dbReference type="Gene3D" id="3.30.450.40">
    <property type="match status" value="1"/>
</dbReference>
<evidence type="ECO:0000256" key="2">
    <source>
        <dbReference type="ARBA" id="ARBA00004651"/>
    </source>
</evidence>
<dbReference type="InterPro" id="IPR003018">
    <property type="entry name" value="GAF"/>
</dbReference>
<dbReference type="PANTHER" id="PTHR43547">
    <property type="entry name" value="TWO-COMPONENT HISTIDINE KINASE"/>
    <property type="match status" value="1"/>
</dbReference>
<dbReference type="GO" id="GO:0005524">
    <property type="term" value="F:ATP binding"/>
    <property type="evidence" value="ECO:0007669"/>
    <property type="project" value="UniProtKB-KW"/>
</dbReference>
<dbReference type="Pfam" id="PF13185">
    <property type="entry name" value="GAF_2"/>
    <property type="match status" value="1"/>
</dbReference>
<dbReference type="SUPFAM" id="SSF55874">
    <property type="entry name" value="ATPase domain of HSP90 chaperone/DNA topoisomerase II/histidine kinase"/>
    <property type="match status" value="1"/>
</dbReference>
<evidence type="ECO:0000313" key="19">
    <source>
        <dbReference type="Proteomes" id="UP000249522"/>
    </source>
</evidence>
<dbReference type="InterPro" id="IPR001789">
    <property type="entry name" value="Sig_transdc_resp-reg_receiver"/>
</dbReference>
<reference evidence="18 19" key="1">
    <citation type="submission" date="2018-06" db="EMBL/GenBank/DDBJ databases">
        <title>Paenibacillus imtechensis sp. nov.</title>
        <authorList>
            <person name="Pinnaka A.K."/>
            <person name="Singh H."/>
            <person name="Kaur M."/>
        </authorList>
    </citation>
    <scope>NUCLEOTIDE SEQUENCE [LARGE SCALE GENOMIC DNA]</scope>
    <source>
        <strain evidence="18 19">SMB1</strain>
    </source>
</reference>
<dbReference type="RefSeq" id="WP_111145393.1">
    <property type="nucleotide sequence ID" value="NZ_QKRB01000031.1"/>
</dbReference>
<dbReference type="Pfam" id="PF00672">
    <property type="entry name" value="HAMP"/>
    <property type="match status" value="1"/>
</dbReference>
<keyword evidence="14" id="KW-0812">Transmembrane</keyword>
<evidence type="ECO:0000256" key="8">
    <source>
        <dbReference type="ARBA" id="ARBA00022777"/>
    </source>
</evidence>
<keyword evidence="14" id="KW-1133">Transmembrane helix</keyword>
<dbReference type="Gene3D" id="3.30.450.20">
    <property type="entry name" value="PAS domain"/>
    <property type="match status" value="1"/>
</dbReference>
<dbReference type="Gene3D" id="1.10.287.130">
    <property type="match status" value="1"/>
</dbReference>
<dbReference type="InterPro" id="IPR029016">
    <property type="entry name" value="GAF-like_dom_sf"/>
</dbReference>
<accession>A0A2W1LD99</accession>
<dbReference type="GO" id="GO:0005886">
    <property type="term" value="C:plasma membrane"/>
    <property type="evidence" value="ECO:0007669"/>
    <property type="project" value="UniProtKB-SubCell"/>
</dbReference>
<dbReference type="CDD" id="cd06225">
    <property type="entry name" value="HAMP"/>
    <property type="match status" value="1"/>
</dbReference>
<keyword evidence="8 18" id="KW-0418">Kinase</keyword>
<comment type="subcellular location">
    <subcellularLocation>
        <location evidence="2">Cell membrane</location>
        <topology evidence="2">Multi-pass membrane protein</topology>
    </subcellularLocation>
</comment>
<dbReference type="PROSITE" id="PS50109">
    <property type="entry name" value="HIS_KIN"/>
    <property type="match status" value="1"/>
</dbReference>
<evidence type="ECO:0000256" key="13">
    <source>
        <dbReference type="SAM" id="Coils"/>
    </source>
</evidence>
<evidence type="ECO:0000259" key="17">
    <source>
        <dbReference type="PROSITE" id="PS50885"/>
    </source>
</evidence>
<dbReference type="SMART" id="SM00388">
    <property type="entry name" value="HisKA"/>
    <property type="match status" value="1"/>
</dbReference>
<dbReference type="OrthoDB" id="9813151at2"/>
<proteinExistence type="predicted"/>
<dbReference type="InterPro" id="IPR004358">
    <property type="entry name" value="Sig_transdc_His_kin-like_C"/>
</dbReference>
<dbReference type="SUPFAM" id="SSF158472">
    <property type="entry name" value="HAMP domain-like"/>
    <property type="match status" value="1"/>
</dbReference>
<evidence type="ECO:0000256" key="3">
    <source>
        <dbReference type="ARBA" id="ARBA00012438"/>
    </source>
</evidence>
<dbReference type="Pfam" id="PF00512">
    <property type="entry name" value="HisKA"/>
    <property type="match status" value="1"/>
</dbReference>
<keyword evidence="7" id="KW-0547">Nucleotide-binding</keyword>
<evidence type="ECO:0000256" key="10">
    <source>
        <dbReference type="ARBA" id="ARBA00023012"/>
    </source>
</evidence>
<name>A0A2W1LD99_9BACL</name>
<evidence type="ECO:0000256" key="4">
    <source>
        <dbReference type="ARBA" id="ARBA00022475"/>
    </source>
</evidence>
<dbReference type="Gene3D" id="6.10.340.10">
    <property type="match status" value="1"/>
</dbReference>
<evidence type="ECO:0000259" key="15">
    <source>
        <dbReference type="PROSITE" id="PS50109"/>
    </source>
</evidence>
<dbReference type="SUPFAM" id="SSF47384">
    <property type="entry name" value="Homodimeric domain of signal transducing histidine kinase"/>
    <property type="match status" value="1"/>
</dbReference>
<evidence type="ECO:0000313" key="18">
    <source>
        <dbReference type="EMBL" id="PZD97066.1"/>
    </source>
</evidence>
<organism evidence="18 19">
    <name type="scientific">Paenibacillus sambharensis</name>
    <dbReference type="NCBI Taxonomy" id="1803190"/>
    <lineage>
        <taxon>Bacteria</taxon>
        <taxon>Bacillati</taxon>
        <taxon>Bacillota</taxon>
        <taxon>Bacilli</taxon>
        <taxon>Bacillales</taxon>
        <taxon>Paenibacillaceae</taxon>
        <taxon>Paenibacillus</taxon>
    </lineage>
</organism>
<feature type="coiled-coil region" evidence="13">
    <location>
        <begin position="260"/>
        <end position="298"/>
    </location>
</feature>
<evidence type="ECO:0000256" key="5">
    <source>
        <dbReference type="ARBA" id="ARBA00022553"/>
    </source>
</evidence>
<dbReference type="Pfam" id="PF02518">
    <property type="entry name" value="HATPase_c"/>
    <property type="match status" value="1"/>
</dbReference>
<evidence type="ECO:0000256" key="7">
    <source>
        <dbReference type="ARBA" id="ARBA00022741"/>
    </source>
</evidence>
<dbReference type="EMBL" id="QKRB01000031">
    <property type="protein sequence ID" value="PZD97066.1"/>
    <property type="molecule type" value="Genomic_DNA"/>
</dbReference>
<dbReference type="AlphaFoldDB" id="A0A2W1LD99"/>
<protein>
    <recommendedName>
        <fullName evidence="3">histidine kinase</fullName>
        <ecNumber evidence="3">2.7.13.3</ecNumber>
    </recommendedName>
</protein>
<comment type="catalytic activity">
    <reaction evidence="1">
        <text>ATP + protein L-histidine = ADP + protein N-phospho-L-histidine.</text>
        <dbReference type="EC" id="2.7.13.3"/>
    </reaction>
</comment>
<evidence type="ECO:0000256" key="6">
    <source>
        <dbReference type="ARBA" id="ARBA00022679"/>
    </source>
</evidence>
<dbReference type="Gene3D" id="3.40.50.2300">
    <property type="match status" value="1"/>
</dbReference>
<keyword evidence="19" id="KW-1185">Reference proteome</keyword>
<keyword evidence="9" id="KW-0067">ATP-binding</keyword>
<keyword evidence="13" id="KW-0175">Coiled coil</keyword>
<feature type="domain" description="Response regulatory" evidence="16">
    <location>
        <begin position="830"/>
        <end position="944"/>
    </location>
</feature>
<dbReference type="SMART" id="SM00387">
    <property type="entry name" value="HATPase_c"/>
    <property type="match status" value="1"/>
</dbReference>
<evidence type="ECO:0000256" key="9">
    <source>
        <dbReference type="ARBA" id="ARBA00022840"/>
    </source>
</evidence>
<feature type="modified residue" description="4-aspartylphosphate" evidence="12">
    <location>
        <position position="879"/>
    </location>
</feature>
<comment type="caution">
    <text evidence="18">The sequence shown here is derived from an EMBL/GenBank/DDBJ whole genome shotgun (WGS) entry which is preliminary data.</text>
</comment>
<feature type="domain" description="HAMP" evidence="17">
    <location>
        <begin position="218"/>
        <end position="265"/>
    </location>
</feature>
<dbReference type="SUPFAM" id="SSF52172">
    <property type="entry name" value="CheY-like"/>
    <property type="match status" value="1"/>
</dbReference>
<dbReference type="PROSITE" id="PS50885">
    <property type="entry name" value="HAMP"/>
    <property type="match status" value="1"/>
</dbReference>
<dbReference type="FunFam" id="1.10.287.130:FF:000001">
    <property type="entry name" value="Two-component sensor histidine kinase"/>
    <property type="match status" value="1"/>
</dbReference>
<dbReference type="PROSITE" id="PS50110">
    <property type="entry name" value="RESPONSE_REGULATORY"/>
    <property type="match status" value="1"/>
</dbReference>
<dbReference type="SUPFAM" id="SSF55785">
    <property type="entry name" value="PYP-like sensor domain (PAS domain)"/>
    <property type="match status" value="1"/>
</dbReference>
<dbReference type="EC" id="2.7.13.3" evidence="3"/>
<dbReference type="SMART" id="SM00448">
    <property type="entry name" value="REC"/>
    <property type="match status" value="1"/>
</dbReference>
<dbReference type="Gene3D" id="3.30.565.10">
    <property type="entry name" value="Histidine kinase-like ATPase, C-terminal domain"/>
    <property type="match status" value="1"/>
</dbReference>
<evidence type="ECO:0000256" key="12">
    <source>
        <dbReference type="PROSITE-ProRule" id="PRU00169"/>
    </source>
</evidence>
<keyword evidence="11 14" id="KW-0472">Membrane</keyword>
<dbReference type="InterPro" id="IPR003661">
    <property type="entry name" value="HisK_dim/P_dom"/>
</dbReference>
<dbReference type="CDD" id="cd00075">
    <property type="entry name" value="HATPase"/>
    <property type="match status" value="1"/>
</dbReference>
<feature type="domain" description="Histidine kinase" evidence="15">
    <location>
        <begin position="594"/>
        <end position="809"/>
    </location>
</feature>
<evidence type="ECO:0000256" key="14">
    <source>
        <dbReference type="SAM" id="Phobius"/>
    </source>
</evidence>
<dbReference type="Pfam" id="PF00072">
    <property type="entry name" value="Response_reg"/>
    <property type="match status" value="1"/>
</dbReference>
<sequence length="950" mass="108243">MAKWRRFYRVSITRRFMSMLIFTIMLILLGSILMVWGSSRLLSDYEASTREMKTKQELVSDIALHTNDIILRARGYYVYLTDFEYEQIFEQKEALEKSIAEFKQLGLTTSELEIIQAIEAFFDTYFSSTLPVAVEYAKSGNYEALRSLISADASNPVNELISYANDFEAYLRKAEQEKNTQLVRDFARQGILFILYVGLILVISLFIVRRMSVDLGGPLSNLSLAASRFARGDHAHFDYQEREDEIGRLARSLETMMITLHSKEEELVAQNEELLAQQDELQMQQEELEHALGKMSENERFLQKRNLLVQSLANTLNKQELLDSIITNLVKLTGSDKGMIILTGNGGDYSAYGLSDKAAEHFANHYGESLMARAIQKRNLYIHEREATDAERAYHLDGIKVTDTYVPVLGDNDEIIACLLLTKIGRELSDQEQEEISGLATQISLALAKLGIYEESEYQRQINHDMLNTIQEAVQLVDTNGLTLHVNRMWYEMFDLKTCVEYGGRMELADFNELLQKKVAEPQALIQFIKQVVKGEVAGVTSMNYELHEPVKRYVQIYYEPLYRGSELFGVLLVHRDITKEYEVDRMKSEFVSTVSHELRTPLASVLGFAELLLHRELKPDRQRKYISTIHQEARRLTTLINDFLDLQRMESGRQSYDMKPAKLGELVQEAMELQKVNVSSHNLIWKDEAREAIVFADRDKMLQVFTNLINNAIKYSPHGGKITIHLRTEKGRLLVTTQDEGLGIPADALPNLFNKFYRVDNSDRREIGGTGLGLAIVKEIINRHKGDISVHSVLGEGSAFTISLPLFEPQEQGGEEQSYPSPSDTGAADIMLIENDRNLAVMLREELEGNGYRVHLFTEGSTAVHAMKSISPKVVVVDLMLETEFDGWAVIEQMRSEDKLNQIPIVISSAFEEQDRAAKMGIRHFLIKPYEPHKLTVIIQTILNQEPAV</sequence>
<gene>
    <name evidence="18" type="ORF">DNH61_04000</name>
</gene>
<dbReference type="SUPFAM" id="SSF55781">
    <property type="entry name" value="GAF domain-like"/>
    <property type="match status" value="1"/>
</dbReference>
<evidence type="ECO:0000256" key="1">
    <source>
        <dbReference type="ARBA" id="ARBA00000085"/>
    </source>
</evidence>
<dbReference type="InterPro" id="IPR036890">
    <property type="entry name" value="HATPase_C_sf"/>
</dbReference>
<dbReference type="FunFam" id="3.30.565.10:FF:000006">
    <property type="entry name" value="Sensor histidine kinase WalK"/>
    <property type="match status" value="1"/>
</dbReference>
<dbReference type="CDD" id="cd00156">
    <property type="entry name" value="REC"/>
    <property type="match status" value="1"/>
</dbReference>
<dbReference type="InterPro" id="IPR011006">
    <property type="entry name" value="CheY-like_superfamily"/>
</dbReference>
<dbReference type="InterPro" id="IPR003660">
    <property type="entry name" value="HAMP_dom"/>
</dbReference>
<keyword evidence="4" id="KW-1003">Cell membrane</keyword>
<dbReference type="InterPro" id="IPR036097">
    <property type="entry name" value="HisK_dim/P_sf"/>
</dbReference>
<dbReference type="InterPro" id="IPR035965">
    <property type="entry name" value="PAS-like_dom_sf"/>
</dbReference>
<feature type="transmembrane region" description="Helical" evidence="14">
    <location>
        <begin position="190"/>
        <end position="208"/>
    </location>
</feature>
<dbReference type="PRINTS" id="PR00344">
    <property type="entry name" value="BCTRLSENSOR"/>
</dbReference>
<dbReference type="CDD" id="cd00082">
    <property type="entry name" value="HisKA"/>
    <property type="match status" value="1"/>
</dbReference>
<keyword evidence="5 12" id="KW-0597">Phosphoprotein</keyword>